<evidence type="ECO:0000313" key="2">
    <source>
        <dbReference type="Proteomes" id="UP001055879"/>
    </source>
</evidence>
<reference evidence="2" key="1">
    <citation type="journal article" date="2022" name="Mol. Ecol. Resour.">
        <title>The genomes of chicory, endive, great burdock and yacon provide insights into Asteraceae palaeo-polyploidization history and plant inulin production.</title>
        <authorList>
            <person name="Fan W."/>
            <person name="Wang S."/>
            <person name="Wang H."/>
            <person name="Wang A."/>
            <person name="Jiang F."/>
            <person name="Liu H."/>
            <person name="Zhao H."/>
            <person name="Xu D."/>
            <person name="Zhang Y."/>
        </authorList>
    </citation>
    <scope>NUCLEOTIDE SEQUENCE [LARGE SCALE GENOMIC DNA]</scope>
    <source>
        <strain evidence="2">cv. Niubang</strain>
    </source>
</reference>
<keyword evidence="2" id="KW-1185">Reference proteome</keyword>
<sequence length="78" mass="8674">MVSFVLINNRFSSRLINRPQRGSGRLISSPTLPSLSHTVGCRGSSSQQQVDSHNRLVLRLCFSVLCRVTLFLSLSLTQ</sequence>
<name>A0ACB9BB96_ARCLA</name>
<evidence type="ECO:0000313" key="1">
    <source>
        <dbReference type="EMBL" id="KAI3719495.1"/>
    </source>
</evidence>
<dbReference type="EMBL" id="CM042052">
    <property type="protein sequence ID" value="KAI3719495.1"/>
    <property type="molecule type" value="Genomic_DNA"/>
</dbReference>
<accession>A0ACB9BB96</accession>
<protein>
    <submittedName>
        <fullName evidence="1">Uncharacterized protein</fullName>
    </submittedName>
</protein>
<proteinExistence type="predicted"/>
<gene>
    <name evidence="1" type="ORF">L6452_20395</name>
</gene>
<reference evidence="1 2" key="2">
    <citation type="journal article" date="2022" name="Mol. Ecol. Resour.">
        <title>The genomes of chicory, endive, great burdock and yacon provide insights into Asteraceae paleo-polyploidization history and plant inulin production.</title>
        <authorList>
            <person name="Fan W."/>
            <person name="Wang S."/>
            <person name="Wang H."/>
            <person name="Wang A."/>
            <person name="Jiang F."/>
            <person name="Liu H."/>
            <person name="Zhao H."/>
            <person name="Xu D."/>
            <person name="Zhang Y."/>
        </authorList>
    </citation>
    <scope>NUCLEOTIDE SEQUENCE [LARGE SCALE GENOMIC DNA]</scope>
    <source>
        <strain evidence="2">cv. Niubang</strain>
    </source>
</reference>
<comment type="caution">
    <text evidence="1">The sequence shown here is derived from an EMBL/GenBank/DDBJ whole genome shotgun (WGS) entry which is preliminary data.</text>
</comment>
<organism evidence="1 2">
    <name type="scientific">Arctium lappa</name>
    <name type="common">Greater burdock</name>
    <name type="synonym">Lappa major</name>
    <dbReference type="NCBI Taxonomy" id="4217"/>
    <lineage>
        <taxon>Eukaryota</taxon>
        <taxon>Viridiplantae</taxon>
        <taxon>Streptophyta</taxon>
        <taxon>Embryophyta</taxon>
        <taxon>Tracheophyta</taxon>
        <taxon>Spermatophyta</taxon>
        <taxon>Magnoliopsida</taxon>
        <taxon>eudicotyledons</taxon>
        <taxon>Gunneridae</taxon>
        <taxon>Pentapetalae</taxon>
        <taxon>asterids</taxon>
        <taxon>campanulids</taxon>
        <taxon>Asterales</taxon>
        <taxon>Asteraceae</taxon>
        <taxon>Carduoideae</taxon>
        <taxon>Cardueae</taxon>
        <taxon>Arctiinae</taxon>
        <taxon>Arctium</taxon>
    </lineage>
</organism>
<dbReference type="Proteomes" id="UP001055879">
    <property type="component" value="Linkage Group LG06"/>
</dbReference>